<sequence length="72" mass="7712">MTTPNTCRLGVSRLQSMRIFGHGKAFIGFGRFGDIGSPAHEYVMPPVMALSRAKIAAVSAPFKSSAILAERC</sequence>
<protein>
    <submittedName>
        <fullName evidence="1">Uncharacterized protein</fullName>
    </submittedName>
</protein>
<dbReference type="EMBL" id="ONZG01000014">
    <property type="protein sequence ID" value="SPJ30863.1"/>
    <property type="molecule type" value="Genomic_DNA"/>
</dbReference>
<reference evidence="2" key="1">
    <citation type="submission" date="2018-03" db="EMBL/GenBank/DDBJ databases">
        <authorList>
            <person name="Rodrigo-Torres L."/>
            <person name="Arahal R. D."/>
            <person name="Lucena T."/>
        </authorList>
    </citation>
    <scope>NUCLEOTIDE SEQUENCE [LARGE SCALE GENOMIC DNA]</scope>
    <source>
        <strain evidence="2">CECT 7615</strain>
    </source>
</reference>
<name>A0A2R8CEJ8_9RHOB</name>
<gene>
    <name evidence="1" type="ORF">TRM7615_04400</name>
</gene>
<proteinExistence type="predicted"/>
<dbReference type="Proteomes" id="UP000244898">
    <property type="component" value="Unassembled WGS sequence"/>
</dbReference>
<keyword evidence="2" id="KW-1185">Reference proteome</keyword>
<accession>A0A2R8CEJ8</accession>
<dbReference type="AlphaFoldDB" id="A0A2R8CEJ8"/>
<organism evidence="1 2">
    <name type="scientific">Falsiruegeria mediterranea M17</name>
    <dbReference type="NCBI Taxonomy" id="1200281"/>
    <lineage>
        <taxon>Bacteria</taxon>
        <taxon>Pseudomonadati</taxon>
        <taxon>Pseudomonadota</taxon>
        <taxon>Alphaproteobacteria</taxon>
        <taxon>Rhodobacterales</taxon>
        <taxon>Roseobacteraceae</taxon>
        <taxon>Falsiruegeria</taxon>
    </lineage>
</organism>
<evidence type="ECO:0000313" key="2">
    <source>
        <dbReference type="Proteomes" id="UP000244898"/>
    </source>
</evidence>
<evidence type="ECO:0000313" key="1">
    <source>
        <dbReference type="EMBL" id="SPJ30863.1"/>
    </source>
</evidence>